<organism evidence="8 9">
    <name type="scientific">Ectothiorhodospira mobilis</name>
    <dbReference type="NCBI Taxonomy" id="195064"/>
    <lineage>
        <taxon>Bacteria</taxon>
        <taxon>Pseudomonadati</taxon>
        <taxon>Pseudomonadota</taxon>
        <taxon>Gammaproteobacteria</taxon>
        <taxon>Chromatiales</taxon>
        <taxon>Ectothiorhodospiraceae</taxon>
        <taxon>Ectothiorhodospira</taxon>
    </lineage>
</organism>
<feature type="compositionally biased region" description="Gly residues" evidence="6">
    <location>
        <begin position="282"/>
        <end position="291"/>
    </location>
</feature>
<dbReference type="PANTHER" id="PTHR34138:SF1">
    <property type="entry name" value="CELL SHAPE-DETERMINING PROTEIN MREC"/>
    <property type="match status" value="1"/>
</dbReference>
<dbReference type="InterPro" id="IPR007221">
    <property type="entry name" value="MreC"/>
</dbReference>
<evidence type="ECO:0000256" key="2">
    <source>
        <dbReference type="ARBA" id="ARBA00013855"/>
    </source>
</evidence>
<evidence type="ECO:0000256" key="1">
    <source>
        <dbReference type="ARBA" id="ARBA00009369"/>
    </source>
</evidence>
<dbReference type="Pfam" id="PF04085">
    <property type="entry name" value="MreC"/>
    <property type="match status" value="1"/>
</dbReference>
<reference evidence="8 9" key="1">
    <citation type="submission" date="2016-10" db="EMBL/GenBank/DDBJ databases">
        <authorList>
            <person name="de Groot N.N."/>
        </authorList>
    </citation>
    <scope>NUCLEOTIDE SEQUENCE [LARGE SCALE GENOMIC DNA]</scope>
    <source>
        <strain evidence="8 9">DSM 4180</strain>
    </source>
</reference>
<dbReference type="GO" id="GO:0005886">
    <property type="term" value="C:plasma membrane"/>
    <property type="evidence" value="ECO:0007669"/>
    <property type="project" value="TreeGrafter"/>
</dbReference>
<dbReference type="Gene3D" id="2.40.10.350">
    <property type="entry name" value="Rod shape-determining protein MreC, domain 2"/>
    <property type="match status" value="1"/>
</dbReference>
<name>A0A1I4S8R5_ECTMO</name>
<keyword evidence="3 5" id="KW-0133">Cell shape</keyword>
<accession>A0A1I4S8R5</accession>
<evidence type="ECO:0000259" key="7">
    <source>
        <dbReference type="Pfam" id="PF04085"/>
    </source>
</evidence>
<keyword evidence="9" id="KW-1185">Reference proteome</keyword>
<proteinExistence type="inferred from homology"/>
<dbReference type="Gene3D" id="2.40.10.340">
    <property type="entry name" value="Rod shape-determining protein MreC, domain 1"/>
    <property type="match status" value="1"/>
</dbReference>
<evidence type="ECO:0000256" key="3">
    <source>
        <dbReference type="ARBA" id="ARBA00022960"/>
    </source>
</evidence>
<dbReference type="PIRSF" id="PIRSF038471">
    <property type="entry name" value="MreC"/>
    <property type="match status" value="1"/>
</dbReference>
<protein>
    <recommendedName>
        <fullName evidence="2 5">Cell shape-determining protein MreC</fullName>
    </recommendedName>
    <alternativeName>
        <fullName evidence="4 5">Cell shape protein MreC</fullName>
    </alternativeName>
</protein>
<evidence type="ECO:0000313" key="8">
    <source>
        <dbReference type="EMBL" id="SFM60882.1"/>
    </source>
</evidence>
<dbReference type="InterPro" id="IPR042177">
    <property type="entry name" value="Cell/Rod_1"/>
</dbReference>
<dbReference type="InterPro" id="IPR042175">
    <property type="entry name" value="Cell/Rod_MreC_2"/>
</dbReference>
<feature type="domain" description="Rod shape-determining protein MreC beta-barrel core" evidence="7">
    <location>
        <begin position="100"/>
        <end position="245"/>
    </location>
</feature>
<comment type="similarity">
    <text evidence="1 5">Belongs to the MreC family.</text>
</comment>
<dbReference type="GO" id="GO:0008360">
    <property type="term" value="P:regulation of cell shape"/>
    <property type="evidence" value="ECO:0007669"/>
    <property type="project" value="UniProtKB-KW"/>
</dbReference>
<feature type="region of interest" description="Disordered" evidence="6">
    <location>
        <begin position="246"/>
        <end position="291"/>
    </location>
</feature>
<evidence type="ECO:0000256" key="6">
    <source>
        <dbReference type="SAM" id="MobiDB-lite"/>
    </source>
</evidence>
<dbReference type="Proteomes" id="UP000199556">
    <property type="component" value="Unassembled WGS sequence"/>
</dbReference>
<sequence length="291" mass="32209">MTLDHRHQHLQELRSALATLVYPVQYAADLPLRIGRWTSEQFTTHQTLIARNARLRAENLRLQGRMLRFEALQAENARLRALLDTSSRVREEVVIAELLSVDLDPFRQQVVLDKGRVHDVYPGQPLINAQGVVGQVLEVHPMHSIALLISDPSHALPVRIQRTGLRTLAMGTGNPKRLELRFIPPSEDVRVGDMVLTSGLGGRFPADYPVAQVVHVERPEGAEFAVVQARPLARLDRSREVLLLWSRRQEQAPEPSLEGASPARTPQPGSAPPTEADPQGGEPQGQGEGDA</sequence>
<gene>
    <name evidence="8" type="ORF">SAMN05421721_11425</name>
</gene>
<dbReference type="NCBIfam" id="TIGR00219">
    <property type="entry name" value="mreC"/>
    <property type="match status" value="1"/>
</dbReference>
<dbReference type="EMBL" id="FOUO01000014">
    <property type="protein sequence ID" value="SFM60882.1"/>
    <property type="molecule type" value="Genomic_DNA"/>
</dbReference>
<dbReference type="InterPro" id="IPR055342">
    <property type="entry name" value="MreC_beta-barrel_core"/>
</dbReference>
<dbReference type="PANTHER" id="PTHR34138">
    <property type="entry name" value="CELL SHAPE-DETERMINING PROTEIN MREC"/>
    <property type="match status" value="1"/>
</dbReference>
<evidence type="ECO:0000256" key="4">
    <source>
        <dbReference type="ARBA" id="ARBA00032089"/>
    </source>
</evidence>
<dbReference type="AlphaFoldDB" id="A0A1I4S8R5"/>
<comment type="function">
    <text evidence="5">Involved in formation and maintenance of cell shape.</text>
</comment>
<dbReference type="STRING" id="195064.SAMN05421721_11425"/>
<evidence type="ECO:0000313" key="9">
    <source>
        <dbReference type="Proteomes" id="UP000199556"/>
    </source>
</evidence>
<evidence type="ECO:0000256" key="5">
    <source>
        <dbReference type="PIRNR" id="PIRNR038471"/>
    </source>
</evidence>